<comment type="caution">
    <text evidence="2">The sequence shown here is derived from an EMBL/GenBank/DDBJ whole genome shotgun (WGS) entry which is preliminary data.</text>
</comment>
<dbReference type="RefSeq" id="WP_381617770.1">
    <property type="nucleotide sequence ID" value="NZ_JBHTEB010000001.1"/>
</dbReference>
<name>A0ABW2WMF6_9ACTN</name>
<dbReference type="Proteomes" id="UP001597023">
    <property type="component" value="Unassembled WGS sequence"/>
</dbReference>
<sequence>MTDQPVAGMSPRGPTTLRVPQQAPPIERTLNSPYRYVPYYIPHFPEADDSFATSLRLTERRLPAVVQQVYPFDPGDPQAWLCHDPFAQDCSPSGSWLGLF</sequence>
<gene>
    <name evidence="2" type="ORF">ACFQZ6_34940</name>
</gene>
<evidence type="ECO:0000313" key="3">
    <source>
        <dbReference type="Proteomes" id="UP001597023"/>
    </source>
</evidence>
<organism evidence="2 3">
    <name type="scientific">Streptomyces flavalbus</name>
    <dbReference type="NCBI Taxonomy" id="2665155"/>
    <lineage>
        <taxon>Bacteria</taxon>
        <taxon>Bacillati</taxon>
        <taxon>Actinomycetota</taxon>
        <taxon>Actinomycetes</taxon>
        <taxon>Kitasatosporales</taxon>
        <taxon>Streptomycetaceae</taxon>
        <taxon>Streptomyces</taxon>
    </lineage>
</organism>
<reference evidence="3" key="1">
    <citation type="journal article" date="2019" name="Int. J. Syst. Evol. Microbiol.">
        <title>The Global Catalogue of Microorganisms (GCM) 10K type strain sequencing project: providing services to taxonomists for standard genome sequencing and annotation.</title>
        <authorList>
            <consortium name="The Broad Institute Genomics Platform"/>
            <consortium name="The Broad Institute Genome Sequencing Center for Infectious Disease"/>
            <person name="Wu L."/>
            <person name="Ma J."/>
        </authorList>
    </citation>
    <scope>NUCLEOTIDE SEQUENCE [LARGE SCALE GENOMIC DNA]</scope>
    <source>
        <strain evidence="3">CGMCC 4.7400</strain>
    </source>
</reference>
<evidence type="ECO:0000256" key="1">
    <source>
        <dbReference type="SAM" id="MobiDB-lite"/>
    </source>
</evidence>
<dbReference type="EMBL" id="JBHTEB010000001">
    <property type="protein sequence ID" value="MFD0319323.1"/>
    <property type="molecule type" value="Genomic_DNA"/>
</dbReference>
<protein>
    <submittedName>
        <fullName evidence="2">Uncharacterized protein</fullName>
    </submittedName>
</protein>
<keyword evidence="3" id="KW-1185">Reference proteome</keyword>
<feature type="region of interest" description="Disordered" evidence="1">
    <location>
        <begin position="1"/>
        <end position="20"/>
    </location>
</feature>
<evidence type="ECO:0000313" key="2">
    <source>
        <dbReference type="EMBL" id="MFD0319323.1"/>
    </source>
</evidence>
<proteinExistence type="predicted"/>
<accession>A0ABW2WMF6</accession>